<organism evidence="1 2">
    <name type="scientific">Neorickettsia risticii (strain Illinois)</name>
    <dbReference type="NCBI Taxonomy" id="434131"/>
    <lineage>
        <taxon>Bacteria</taxon>
        <taxon>Pseudomonadati</taxon>
        <taxon>Pseudomonadota</taxon>
        <taxon>Alphaproteobacteria</taxon>
        <taxon>Rickettsiales</taxon>
        <taxon>Anaplasmataceae</taxon>
        <taxon>Neorickettsia</taxon>
    </lineage>
</organism>
<dbReference type="AlphaFoldDB" id="C6V589"/>
<dbReference type="KEGG" id="nri:NRI_0577"/>
<gene>
    <name evidence="1" type="ordered locus">NRI_0577</name>
</gene>
<dbReference type="Proteomes" id="UP000001627">
    <property type="component" value="Chromosome"/>
</dbReference>
<protein>
    <submittedName>
        <fullName evidence="1">Uncharacterized protein</fullName>
    </submittedName>
</protein>
<accession>C6V589</accession>
<dbReference type="HOGENOM" id="CLU_3330625_0_0_5"/>
<dbReference type="EMBL" id="CP001431">
    <property type="protein sequence ID" value="ACT69564.1"/>
    <property type="molecule type" value="Genomic_DNA"/>
</dbReference>
<evidence type="ECO:0000313" key="1">
    <source>
        <dbReference type="EMBL" id="ACT69564.1"/>
    </source>
</evidence>
<name>C6V589_NEORI</name>
<keyword evidence="2" id="KW-1185">Reference proteome</keyword>
<sequence>MEARKSLYGRKTCFYFFMQILPKVELPEPELLITCGFV</sequence>
<evidence type="ECO:0000313" key="2">
    <source>
        <dbReference type="Proteomes" id="UP000001627"/>
    </source>
</evidence>
<proteinExistence type="predicted"/>
<reference evidence="1 2" key="1">
    <citation type="journal article" date="2009" name="Nucleic Acids Res.">
        <title>Analysis of complete genome sequence of Neorickettsia risticii: causative agent of Potomac horse fever.</title>
        <authorList>
            <person name="Lin M."/>
            <person name="Zhang C."/>
            <person name="Gibson K."/>
            <person name="Rikihisa Y."/>
        </authorList>
    </citation>
    <scope>NUCLEOTIDE SEQUENCE [LARGE SCALE GENOMIC DNA]</scope>
    <source>
        <strain evidence="1 2">Illinois</strain>
    </source>
</reference>